<keyword evidence="2" id="KW-1133">Transmembrane helix</keyword>
<feature type="transmembrane region" description="Helical" evidence="2">
    <location>
        <begin position="132"/>
        <end position="153"/>
    </location>
</feature>
<comment type="caution">
    <text evidence="3">The sequence shown here is derived from an EMBL/GenBank/DDBJ whole genome shotgun (WGS) entry which is preliminary data.</text>
</comment>
<dbReference type="Proteomes" id="UP000605846">
    <property type="component" value="Unassembled WGS sequence"/>
</dbReference>
<keyword evidence="2" id="KW-0472">Membrane</keyword>
<feature type="compositionally biased region" description="Low complexity" evidence="1">
    <location>
        <begin position="23"/>
        <end position="44"/>
    </location>
</feature>
<dbReference type="AlphaFoldDB" id="A0A8H7BM83"/>
<sequence length="156" mass="17420">MNQTVANTSLDNAGQRKAKPTDAQQSQKAASSKSTSHGDSSSRSTLWESVSNSLILQKSNPKKRKATDEESAVKDPWWLARYDDDGFYSVGALLFVFGFICPPLWWLGAFWPRRVHEHGGKMAERWQRLNRIASIGFSILLVLAIIIAASLYARHA</sequence>
<evidence type="ECO:0000313" key="3">
    <source>
        <dbReference type="EMBL" id="KAF7722747.1"/>
    </source>
</evidence>
<gene>
    <name evidence="3" type="ORF">EC973_002731</name>
</gene>
<evidence type="ECO:0000256" key="2">
    <source>
        <dbReference type="SAM" id="Phobius"/>
    </source>
</evidence>
<dbReference type="EMBL" id="JABAYA010000179">
    <property type="protein sequence ID" value="KAF7722747.1"/>
    <property type="molecule type" value="Genomic_DNA"/>
</dbReference>
<feature type="compositionally biased region" description="Polar residues" evidence="1">
    <location>
        <begin position="1"/>
        <end position="12"/>
    </location>
</feature>
<proteinExistence type="predicted"/>
<evidence type="ECO:0000256" key="1">
    <source>
        <dbReference type="SAM" id="MobiDB-lite"/>
    </source>
</evidence>
<reference evidence="3" key="1">
    <citation type="submission" date="2020-01" db="EMBL/GenBank/DDBJ databases">
        <title>Genome Sequencing of Three Apophysomyces-Like Fungal Strains Confirms a Novel Fungal Genus in the Mucoromycota with divergent Burkholderia-like Endosymbiotic Bacteria.</title>
        <authorList>
            <person name="Stajich J.E."/>
            <person name="Macias A.M."/>
            <person name="Carter-House D."/>
            <person name="Lovett B."/>
            <person name="Kasson L.R."/>
            <person name="Berry K."/>
            <person name="Grigoriev I."/>
            <person name="Chang Y."/>
            <person name="Spatafora J."/>
            <person name="Kasson M.T."/>
        </authorList>
    </citation>
    <scope>NUCLEOTIDE SEQUENCE</scope>
    <source>
        <strain evidence="3">NRRL A-21654</strain>
    </source>
</reference>
<keyword evidence="4" id="KW-1185">Reference proteome</keyword>
<evidence type="ECO:0000313" key="4">
    <source>
        <dbReference type="Proteomes" id="UP000605846"/>
    </source>
</evidence>
<feature type="region of interest" description="Disordered" evidence="1">
    <location>
        <begin position="1"/>
        <end position="47"/>
    </location>
</feature>
<name>A0A8H7BM83_9FUNG</name>
<organism evidence="3 4">
    <name type="scientific">Apophysomyces ossiformis</name>
    <dbReference type="NCBI Taxonomy" id="679940"/>
    <lineage>
        <taxon>Eukaryota</taxon>
        <taxon>Fungi</taxon>
        <taxon>Fungi incertae sedis</taxon>
        <taxon>Mucoromycota</taxon>
        <taxon>Mucoromycotina</taxon>
        <taxon>Mucoromycetes</taxon>
        <taxon>Mucorales</taxon>
        <taxon>Mucorineae</taxon>
        <taxon>Mucoraceae</taxon>
        <taxon>Apophysomyces</taxon>
    </lineage>
</organism>
<dbReference type="OrthoDB" id="2140426at2759"/>
<accession>A0A8H7BM83</accession>
<protein>
    <submittedName>
        <fullName evidence="3">Uncharacterized protein</fullName>
    </submittedName>
</protein>
<keyword evidence="2" id="KW-0812">Transmembrane</keyword>
<feature type="transmembrane region" description="Helical" evidence="2">
    <location>
        <begin position="87"/>
        <end position="111"/>
    </location>
</feature>